<keyword evidence="1" id="KW-0472">Membrane</keyword>
<dbReference type="RefSeq" id="WP_185886202.1">
    <property type="nucleotide sequence ID" value="NZ_CP060054.1"/>
</dbReference>
<keyword evidence="1" id="KW-0812">Transmembrane</keyword>
<dbReference type="EMBL" id="CP060054">
    <property type="protein sequence ID" value="QNE07775.1"/>
    <property type="molecule type" value="Genomic_DNA"/>
</dbReference>
<name>A0A7G6W1B0_9SPHN</name>
<sequence length="247" mass="25164">MNGFRSRAGTPKVICLPEGPVGAWRRRPSKRALVALGGAFLTLAGCTTFATNVRGSFACGAPGDGTCAPATVIDDRALAQITGDAGYVPAGPYRPAPADMGPGIIAASAPAAGPGVAQAAPVPVGQKVLRIVFPAHVDRSGRYHETSIVRAVVDNGSWMRASADHGVPLAQTVNLTVNPDILSQLDAGLSARQQEPGAAVPEEVAVLDPNLPTVDAVAAARARGAARVANNGNTVNRPAAYNPQVEN</sequence>
<evidence type="ECO:0000313" key="3">
    <source>
        <dbReference type="Proteomes" id="UP000515297"/>
    </source>
</evidence>
<gene>
    <name evidence="2" type="ORF">H4O24_19715</name>
</gene>
<dbReference type="Proteomes" id="UP000515297">
    <property type="component" value="Plasmid plas2"/>
</dbReference>
<keyword evidence="2" id="KW-0614">Plasmid</keyword>
<reference evidence="2 3" key="1">
    <citation type="submission" date="2020-08" db="EMBL/GenBank/DDBJ databases">
        <authorList>
            <person name="Liu G."/>
            <person name="Sun C."/>
        </authorList>
    </citation>
    <scope>NUCLEOTIDE SEQUENCE [LARGE SCALE GENOMIC DNA]</scope>
    <source>
        <strain evidence="2 3">OT19</strain>
        <plasmid evidence="2 3">plas2</plasmid>
    </source>
</reference>
<evidence type="ECO:0000256" key="1">
    <source>
        <dbReference type="SAM" id="Phobius"/>
    </source>
</evidence>
<accession>A0A7G6W1B0</accession>
<keyword evidence="1" id="KW-1133">Transmembrane helix</keyword>
<evidence type="ECO:0000313" key="2">
    <source>
        <dbReference type="EMBL" id="QNE07775.1"/>
    </source>
</evidence>
<proteinExistence type="predicted"/>
<protein>
    <submittedName>
        <fullName evidence="2">Conjugal transfer protein</fullName>
    </submittedName>
</protein>
<organism evidence="2 3">
    <name type="scientific">Croceicoccus marinus</name>
    <dbReference type="NCBI Taxonomy" id="450378"/>
    <lineage>
        <taxon>Bacteria</taxon>
        <taxon>Pseudomonadati</taxon>
        <taxon>Pseudomonadota</taxon>
        <taxon>Alphaproteobacteria</taxon>
        <taxon>Sphingomonadales</taxon>
        <taxon>Erythrobacteraceae</taxon>
        <taxon>Croceicoccus</taxon>
    </lineage>
</organism>
<dbReference type="AlphaFoldDB" id="A0A7G6W1B0"/>
<feature type="transmembrane region" description="Helical" evidence="1">
    <location>
        <begin position="32"/>
        <end position="50"/>
    </location>
</feature>
<geneLocation type="plasmid" evidence="2 3">
    <name>plas2</name>
</geneLocation>